<dbReference type="Pfam" id="PF00534">
    <property type="entry name" value="Glycos_transf_1"/>
    <property type="match status" value="1"/>
</dbReference>
<dbReference type="CDD" id="cd03814">
    <property type="entry name" value="GT4-like"/>
    <property type="match status" value="1"/>
</dbReference>
<evidence type="ECO:0000259" key="2">
    <source>
        <dbReference type="Pfam" id="PF13439"/>
    </source>
</evidence>
<comment type="caution">
    <text evidence="3">The sequence shown here is derived from an EMBL/GenBank/DDBJ whole genome shotgun (WGS) entry which is preliminary data.</text>
</comment>
<keyword evidence="3" id="KW-0808">Transferase</keyword>
<dbReference type="Gene3D" id="3.40.50.2000">
    <property type="entry name" value="Glycogen Phosphorylase B"/>
    <property type="match status" value="2"/>
</dbReference>
<feature type="domain" description="Glycosyl transferase family 1" evidence="1">
    <location>
        <begin position="208"/>
        <end position="357"/>
    </location>
</feature>
<dbReference type="InterPro" id="IPR001296">
    <property type="entry name" value="Glyco_trans_1"/>
</dbReference>
<dbReference type="InterPro" id="IPR050194">
    <property type="entry name" value="Glycosyltransferase_grp1"/>
</dbReference>
<dbReference type="PANTHER" id="PTHR45947">
    <property type="entry name" value="SULFOQUINOVOSYL TRANSFERASE SQD2"/>
    <property type="match status" value="1"/>
</dbReference>
<dbReference type="EMBL" id="RXOC01000003">
    <property type="protein sequence ID" value="RXF71246.1"/>
    <property type="molecule type" value="Genomic_DNA"/>
</dbReference>
<dbReference type="SUPFAM" id="SSF53756">
    <property type="entry name" value="UDP-Glycosyltransferase/glycogen phosphorylase"/>
    <property type="match status" value="1"/>
</dbReference>
<dbReference type="GO" id="GO:0016757">
    <property type="term" value="F:glycosyltransferase activity"/>
    <property type="evidence" value="ECO:0007669"/>
    <property type="project" value="InterPro"/>
</dbReference>
<accession>A0A4Q0MEH8</accession>
<dbReference type="AlphaFoldDB" id="A0A4Q0MEH8"/>
<protein>
    <submittedName>
        <fullName evidence="3">Glycosyltransferase family 1 protein</fullName>
    </submittedName>
</protein>
<evidence type="ECO:0000313" key="4">
    <source>
        <dbReference type="Proteomes" id="UP000290848"/>
    </source>
</evidence>
<evidence type="ECO:0000259" key="1">
    <source>
        <dbReference type="Pfam" id="PF00534"/>
    </source>
</evidence>
<gene>
    <name evidence="3" type="ORF">EKH83_06030</name>
</gene>
<name>A0A4Q0MEH8_9SPHI</name>
<evidence type="ECO:0000313" key="3">
    <source>
        <dbReference type="EMBL" id="RXF71246.1"/>
    </source>
</evidence>
<dbReference type="Pfam" id="PF13439">
    <property type="entry name" value="Glyco_transf_4"/>
    <property type="match status" value="1"/>
</dbReference>
<dbReference type="Proteomes" id="UP000290848">
    <property type="component" value="Unassembled WGS sequence"/>
</dbReference>
<organism evidence="3 4">
    <name type="scientific">Arcticibacter tournemirensis</name>
    <dbReference type="NCBI Taxonomy" id="699437"/>
    <lineage>
        <taxon>Bacteria</taxon>
        <taxon>Pseudomonadati</taxon>
        <taxon>Bacteroidota</taxon>
        <taxon>Sphingobacteriia</taxon>
        <taxon>Sphingobacteriales</taxon>
        <taxon>Sphingobacteriaceae</taxon>
        <taxon>Arcticibacter</taxon>
    </lineage>
</organism>
<feature type="domain" description="Glycosyltransferase subfamily 4-like N-terminal" evidence="2">
    <location>
        <begin position="18"/>
        <end position="189"/>
    </location>
</feature>
<reference evidence="3 4" key="1">
    <citation type="submission" date="2018-12" db="EMBL/GenBank/DDBJ databases">
        <title>The Draft Genome Sequence of the Soil Bacterium Pedobacter tournemirensis R1.</title>
        <authorList>
            <person name="He J."/>
        </authorList>
    </citation>
    <scope>NUCLEOTIDE SEQUENCE [LARGE SCALE GENOMIC DNA]</scope>
    <source>
        <strain evidence="3 4">R1</strain>
    </source>
</reference>
<sequence>MTKIKVAFFAEILIEDFDGASRTMFQIIKRIPSEEFEFLFICGTGPDQLYGFDCIRMPTITLPVNHTYKMALPALAQNRLKTKLQEFAPDIIHIATPSILGNFALKYARRRQIPVISIYHTHFISYIDYYFKHAPFLISTAKSLVADSQKSFYNQCDLVYVPSESISSELVEMGINERLLKLWKRGLDANLFSPDKKDLKAIQKITRNSRPSILFASRLVWEKNLETLFEIYDEINEKGIAVNLLVAGDGIARKACEERMPEAFFLGHKDHQELAVIYASADIFLFPSVSETYGNVVLEAMASGIPCVIADGGGSADFINHRVNGFKCDPYNAGDYAEKIEILLSDKTLRDRFITEGLALSRSCSWDQLVNIYFDDLKKLSEYHVSAAV</sequence>
<dbReference type="RefSeq" id="WP_128768492.1">
    <property type="nucleotide sequence ID" value="NZ_RXOC01000003.1"/>
</dbReference>
<dbReference type="InterPro" id="IPR028098">
    <property type="entry name" value="Glyco_trans_4-like_N"/>
</dbReference>
<proteinExistence type="predicted"/>
<dbReference type="PANTHER" id="PTHR45947:SF3">
    <property type="entry name" value="SULFOQUINOVOSYL TRANSFERASE SQD2"/>
    <property type="match status" value="1"/>
</dbReference>